<dbReference type="PATRIC" id="fig|869719.3.peg.1152"/>
<evidence type="ECO:0000313" key="2">
    <source>
        <dbReference type="Proteomes" id="UP000074310"/>
    </source>
</evidence>
<keyword evidence="2" id="KW-1185">Reference proteome</keyword>
<dbReference type="OrthoDB" id="9155693at2"/>
<reference evidence="1 2" key="1">
    <citation type="journal article" date="2016" name="Front. Microbiol.">
        <title>Genomic Resource of Rice Seed Associated Bacteria.</title>
        <authorList>
            <person name="Midha S."/>
            <person name="Bansal K."/>
            <person name="Sharma S."/>
            <person name="Kumar N."/>
            <person name="Patil P.P."/>
            <person name="Chaudhry V."/>
            <person name="Patil P.B."/>
        </authorList>
    </citation>
    <scope>NUCLEOTIDE SEQUENCE [LARGE SCALE GENOMIC DNA]</scope>
    <source>
        <strain evidence="1 2">NS334</strain>
    </source>
</reference>
<evidence type="ECO:0000313" key="1">
    <source>
        <dbReference type="EMBL" id="KTT73137.1"/>
    </source>
</evidence>
<dbReference type="RefSeq" id="WP_058755388.1">
    <property type="nucleotide sequence ID" value="NZ_LDTB01000021.1"/>
</dbReference>
<dbReference type="InterPro" id="IPR046163">
    <property type="entry name" value="DUF6165"/>
</dbReference>
<comment type="caution">
    <text evidence="1">The sequence shown here is derived from an EMBL/GenBank/DDBJ whole genome shotgun (WGS) entry which is preliminary data.</text>
</comment>
<dbReference type="Proteomes" id="UP000074310">
    <property type="component" value="Unassembled WGS sequence"/>
</dbReference>
<organism evidence="1 2">
    <name type="scientific">Sphingomonas endophytica</name>
    <dbReference type="NCBI Taxonomy" id="869719"/>
    <lineage>
        <taxon>Bacteria</taxon>
        <taxon>Pseudomonadati</taxon>
        <taxon>Pseudomonadota</taxon>
        <taxon>Alphaproteobacteria</taxon>
        <taxon>Sphingomonadales</taxon>
        <taxon>Sphingomonadaceae</taxon>
        <taxon>Sphingomonas</taxon>
    </lineage>
</organism>
<proteinExistence type="predicted"/>
<name>A0A147I4D4_9SPHN</name>
<sequence>MASLPSPSVPVSWGELLDKITILEIKRERIARADARANVMREHSLLNRIGAGVLGFEGVAALFGRLKTVNQDLWEIEDAIRRQEAARTFGGEFVRLARAVYVKNDERAALKREINLALESELIEEKSYAAIN</sequence>
<dbReference type="EMBL" id="LDTB01000021">
    <property type="protein sequence ID" value="KTT73137.1"/>
    <property type="molecule type" value="Genomic_DNA"/>
</dbReference>
<protein>
    <submittedName>
        <fullName evidence="1">Uncharacterized protein</fullName>
    </submittedName>
</protein>
<dbReference type="Pfam" id="PF19662">
    <property type="entry name" value="DUF6165"/>
    <property type="match status" value="1"/>
</dbReference>
<accession>A0A147I4D4</accession>
<gene>
    <name evidence="1" type="ORF">NS334_07685</name>
</gene>
<dbReference type="AlphaFoldDB" id="A0A147I4D4"/>